<comment type="subcellular location">
    <subcellularLocation>
        <location evidence="1 12">Cytoplasm</location>
    </subcellularLocation>
</comment>
<dbReference type="FunFam" id="3.40.50.620:FF:000032">
    <property type="entry name" value="Valine--tRNA ligase"/>
    <property type="match status" value="1"/>
</dbReference>
<keyword evidence="7 12" id="KW-0648">Protein biosynthesis</keyword>
<feature type="short sequence motif" description="'KMSKS' region" evidence="12">
    <location>
        <begin position="535"/>
        <end position="539"/>
    </location>
</feature>
<dbReference type="Pfam" id="PF10458">
    <property type="entry name" value="Val_tRNA-synt_C"/>
    <property type="match status" value="1"/>
</dbReference>
<dbReference type="EMBL" id="CP001958">
    <property type="protein sequence ID" value="ADG98220.1"/>
    <property type="molecule type" value="Genomic_DNA"/>
</dbReference>
<feature type="short sequence motif" description="'HIGH' region" evidence="12">
    <location>
        <begin position="47"/>
        <end position="57"/>
    </location>
</feature>
<dbReference type="PRINTS" id="PR00986">
    <property type="entry name" value="TRNASYNTHVAL"/>
</dbReference>
<evidence type="ECO:0000259" key="14">
    <source>
        <dbReference type="Pfam" id="PF08264"/>
    </source>
</evidence>
<dbReference type="PANTHER" id="PTHR11946:SF93">
    <property type="entry name" value="VALINE--TRNA LIGASE, CHLOROPLASTIC_MITOCHONDRIAL 2"/>
    <property type="match status" value="1"/>
</dbReference>
<dbReference type="PROSITE" id="PS00178">
    <property type="entry name" value="AA_TRNA_LIGASE_I"/>
    <property type="match status" value="1"/>
</dbReference>
<evidence type="ECO:0000256" key="8">
    <source>
        <dbReference type="ARBA" id="ARBA00023054"/>
    </source>
</evidence>
<keyword evidence="5 12" id="KW-0547">Nucleotide-binding</keyword>
<organism evidence="16 17">
    <name type="scientific">Segniliparus rotundus (strain ATCC BAA-972 / CDC 1076 / CIP 108378 / DSM 44985 / JCM 13578)</name>
    <dbReference type="NCBI Taxonomy" id="640132"/>
    <lineage>
        <taxon>Bacteria</taxon>
        <taxon>Bacillati</taxon>
        <taxon>Actinomycetota</taxon>
        <taxon>Actinomycetes</taxon>
        <taxon>Mycobacteriales</taxon>
        <taxon>Segniliparaceae</taxon>
        <taxon>Segniliparus</taxon>
    </lineage>
</organism>
<protein>
    <recommendedName>
        <fullName evidence="12">Valine--tRNA ligase</fullName>
        <ecNumber evidence="12">6.1.1.9</ecNumber>
    </recommendedName>
    <alternativeName>
        <fullName evidence="12">Valyl-tRNA synthetase</fullName>
        <shortName evidence="12">ValRS</shortName>
    </alternativeName>
</protein>
<dbReference type="InterPro" id="IPR019499">
    <property type="entry name" value="Val-tRNA_synth_tRNA-bd"/>
</dbReference>
<comment type="similarity">
    <text evidence="11 12">Belongs to the class-I aminoacyl-tRNA synthetase family. ValS type 1 subfamily.</text>
</comment>
<evidence type="ECO:0000256" key="7">
    <source>
        <dbReference type="ARBA" id="ARBA00022917"/>
    </source>
</evidence>
<dbReference type="InterPro" id="IPR013155">
    <property type="entry name" value="M/V/L/I-tRNA-synth_anticd-bd"/>
</dbReference>
<evidence type="ECO:0000259" key="13">
    <source>
        <dbReference type="Pfam" id="PF00133"/>
    </source>
</evidence>
<dbReference type="InterPro" id="IPR014729">
    <property type="entry name" value="Rossmann-like_a/b/a_fold"/>
</dbReference>
<dbReference type="GO" id="GO:0005524">
    <property type="term" value="F:ATP binding"/>
    <property type="evidence" value="ECO:0007669"/>
    <property type="project" value="UniProtKB-UniRule"/>
</dbReference>
<dbReference type="FunFam" id="3.90.740.10:FF:000005">
    <property type="entry name" value="Valine--tRNA ligase, mitochondrial"/>
    <property type="match status" value="1"/>
</dbReference>
<comment type="domain">
    <text evidence="12">ValRS has two distinct active sites: one for aminoacylation and one for editing. The misactivated threonine is translocated from the active site to the editing site.</text>
</comment>
<evidence type="ECO:0000256" key="2">
    <source>
        <dbReference type="ARBA" id="ARBA00011245"/>
    </source>
</evidence>
<evidence type="ECO:0000256" key="3">
    <source>
        <dbReference type="ARBA" id="ARBA00022490"/>
    </source>
</evidence>
<evidence type="ECO:0000256" key="9">
    <source>
        <dbReference type="ARBA" id="ARBA00023146"/>
    </source>
</evidence>
<evidence type="ECO:0000256" key="11">
    <source>
        <dbReference type="ARBA" id="ARBA00060830"/>
    </source>
</evidence>
<dbReference type="CDD" id="cd00817">
    <property type="entry name" value="ValRS_core"/>
    <property type="match status" value="1"/>
</dbReference>
<evidence type="ECO:0000256" key="10">
    <source>
        <dbReference type="ARBA" id="ARBA00047552"/>
    </source>
</evidence>
<keyword evidence="3 12" id="KW-0963">Cytoplasm</keyword>
<evidence type="ECO:0000313" key="16">
    <source>
        <dbReference type="EMBL" id="ADG98220.1"/>
    </source>
</evidence>
<comment type="domain">
    <text evidence="12">The C-terminal coiled-coil domain is crucial for aminoacylation activity.</text>
</comment>
<dbReference type="SUPFAM" id="SSF47323">
    <property type="entry name" value="Anticodon-binding domain of a subclass of class I aminoacyl-tRNA synthetases"/>
    <property type="match status" value="1"/>
</dbReference>
<sequence length="902" mass="99767">MPNTDLPAAWEPSAHEEEISLRWQEAGLFTADPASEKPKFSIVVPPPNVTGNLHVGHAMEHAVMDAVCRRKRMQGFEVLYLPGFDHASIATQAAIERQLADEGTNRHELGREAFLARAFAWKEEVRGNISAQMRRLGDSVDWSRERFTMDDGMVKAVRTIFKQLFDAGLVYQAERLVNWSPKQRTAISDAEVVHKEVDGELVSLRYGSLRDDEPHIVVATTRVETMLGDIAVAVHPDDERYRHLVGTTLPHPLVDRALSIVADSHVDPEFGTGAVKITPAHDPNDFELAQRHGLAMLTIMDEDGRIDGTGTRFDGMDRFQARKAIRLELAEQGRVVAEVRPYKHSVGHSERGGEPVEPRLSLQWFVKTESLAKAAGEQVRSGAMPIVPEGLAARWFEWTDNMRDWCVSRQLWWGHRIPVWYGPAGEVRCFGHDEEIPEGWTQEEDVLDTWFSSGLWAFATLGWPEETPELAAFYPVSLLVTGYDILFFWAVRMAMFGGWASRAGQSAAQAQRPLAQAPFRQLWFHGLVRDEKGQKMSKTKGNVINPLDWLDRFGADATRFALLRGVVPGSDVPLGESNAIAARNFVTKLFNATRFALLSGASDGFGSDPAHASLTEADRWILGRLEAVRAETDSALEAGEFAKAAQALYQFTWDEFCDWYLEIAKLQLSGAVGAGDNAHGTRAVLARVLDTLLRLLHPIMPFVTDMLWRSLASGETLATQAWPEQLPYATEAPVLSRVADVQALITDIRRFRSEQGLPPGQRIPARLDGLSEAGLADWEEQIRSFARVSAPQAGFNQTAAVESSLAAGVVVVRLDLSGTVDEDALRARLTKDVAAQRKEFDSTGAKLADESFLAKAPEQIVEKIRARHETAKAEIERLEAKLRSVGGGQAPALLAEHEAGPA</sequence>
<evidence type="ECO:0000313" key="17">
    <source>
        <dbReference type="Proteomes" id="UP000002247"/>
    </source>
</evidence>
<dbReference type="InterPro" id="IPR009008">
    <property type="entry name" value="Val/Leu/Ile-tRNA-synth_edit"/>
</dbReference>
<keyword evidence="4 12" id="KW-0436">Ligase</keyword>
<keyword evidence="17" id="KW-1185">Reference proteome</keyword>
<dbReference type="eggNOG" id="COG0525">
    <property type="taxonomic scope" value="Bacteria"/>
</dbReference>
<accession>D6Z8E0</accession>
<proteinExistence type="inferred from homology"/>
<dbReference type="SUPFAM" id="SSF50677">
    <property type="entry name" value="ValRS/IleRS/LeuRS editing domain"/>
    <property type="match status" value="1"/>
</dbReference>
<dbReference type="Pfam" id="PF08264">
    <property type="entry name" value="Anticodon_1"/>
    <property type="match status" value="1"/>
</dbReference>
<dbReference type="OrthoDB" id="9810365at2"/>
<dbReference type="Gene3D" id="3.40.50.620">
    <property type="entry name" value="HUPs"/>
    <property type="match status" value="2"/>
</dbReference>
<comment type="subunit">
    <text evidence="2 12">Monomer.</text>
</comment>
<dbReference type="InterPro" id="IPR033705">
    <property type="entry name" value="Anticodon_Ia_Val"/>
</dbReference>
<dbReference type="CDD" id="cd07962">
    <property type="entry name" value="Anticodon_Ia_Val"/>
    <property type="match status" value="1"/>
</dbReference>
<evidence type="ECO:0000256" key="5">
    <source>
        <dbReference type="ARBA" id="ARBA00022741"/>
    </source>
</evidence>
<dbReference type="SUPFAM" id="SSF46589">
    <property type="entry name" value="tRNA-binding arm"/>
    <property type="match status" value="1"/>
</dbReference>
<dbReference type="PANTHER" id="PTHR11946">
    <property type="entry name" value="VALYL-TRNA SYNTHETASES"/>
    <property type="match status" value="1"/>
</dbReference>
<dbReference type="FunFam" id="1.10.287.380:FF:000001">
    <property type="entry name" value="Valine--tRNA ligase"/>
    <property type="match status" value="1"/>
</dbReference>
<comment type="catalytic activity">
    <reaction evidence="10 12">
        <text>tRNA(Val) + L-valine + ATP = L-valyl-tRNA(Val) + AMP + diphosphate</text>
        <dbReference type="Rhea" id="RHEA:10704"/>
        <dbReference type="Rhea" id="RHEA-COMP:9672"/>
        <dbReference type="Rhea" id="RHEA-COMP:9708"/>
        <dbReference type="ChEBI" id="CHEBI:30616"/>
        <dbReference type="ChEBI" id="CHEBI:33019"/>
        <dbReference type="ChEBI" id="CHEBI:57762"/>
        <dbReference type="ChEBI" id="CHEBI:78442"/>
        <dbReference type="ChEBI" id="CHEBI:78537"/>
        <dbReference type="ChEBI" id="CHEBI:456215"/>
        <dbReference type="EC" id="6.1.1.9"/>
    </reaction>
</comment>
<dbReference type="NCBIfam" id="NF004349">
    <property type="entry name" value="PRK05729.1"/>
    <property type="match status" value="1"/>
</dbReference>
<evidence type="ECO:0000259" key="15">
    <source>
        <dbReference type="Pfam" id="PF10458"/>
    </source>
</evidence>
<keyword evidence="6 12" id="KW-0067">ATP-binding</keyword>
<keyword evidence="9 12" id="KW-0030">Aminoacyl-tRNA synthetase</keyword>
<dbReference type="InterPro" id="IPR010978">
    <property type="entry name" value="tRNA-bd_arm"/>
</dbReference>
<feature type="domain" description="Methionyl/Valyl/Leucyl/Isoleucyl-tRNA synthetase anticodon-binding" evidence="14">
    <location>
        <begin position="618"/>
        <end position="763"/>
    </location>
</feature>
<dbReference type="STRING" id="640132.Srot_1760"/>
<dbReference type="InterPro" id="IPR002300">
    <property type="entry name" value="aa-tRNA-synth_Ia"/>
</dbReference>
<dbReference type="EC" id="6.1.1.9" evidence="12"/>
<dbReference type="Gene3D" id="1.10.730.10">
    <property type="entry name" value="Isoleucyl-tRNA Synthetase, Domain 1"/>
    <property type="match status" value="1"/>
</dbReference>
<gene>
    <name evidence="12" type="primary">valS</name>
    <name evidence="16" type="ordered locus">Srot_1760</name>
</gene>
<dbReference type="GO" id="GO:0005829">
    <property type="term" value="C:cytosol"/>
    <property type="evidence" value="ECO:0007669"/>
    <property type="project" value="TreeGrafter"/>
</dbReference>
<dbReference type="Gene3D" id="3.90.740.10">
    <property type="entry name" value="Valyl/Leucyl/Isoleucyl-tRNA synthetase, editing domain"/>
    <property type="match status" value="1"/>
</dbReference>
<dbReference type="InterPro" id="IPR001412">
    <property type="entry name" value="aa-tRNA-synth_I_CS"/>
</dbReference>
<dbReference type="HOGENOM" id="CLU_001493_0_2_11"/>
<evidence type="ECO:0000256" key="4">
    <source>
        <dbReference type="ARBA" id="ARBA00022598"/>
    </source>
</evidence>
<dbReference type="AlphaFoldDB" id="D6Z8E0"/>
<evidence type="ECO:0000256" key="6">
    <source>
        <dbReference type="ARBA" id="ARBA00022840"/>
    </source>
</evidence>
<dbReference type="GO" id="GO:0004832">
    <property type="term" value="F:valine-tRNA ligase activity"/>
    <property type="evidence" value="ECO:0007669"/>
    <property type="project" value="UniProtKB-UniRule"/>
</dbReference>
<feature type="binding site" evidence="12">
    <location>
        <position position="538"/>
    </location>
    <ligand>
        <name>ATP</name>
        <dbReference type="ChEBI" id="CHEBI:30616"/>
    </ligand>
</feature>
<dbReference type="RefSeq" id="WP_013138673.1">
    <property type="nucleotide sequence ID" value="NC_014168.1"/>
</dbReference>
<comment type="function">
    <text evidence="12">Catalyzes the attachment of valine to tRNA(Val). As ValRS can inadvertently accommodate and process structurally similar amino acids such as threonine, to avoid such errors, it has a 'posttransfer' editing activity that hydrolyzes mischarged Thr-tRNA(Val) in a tRNA-dependent manner.</text>
</comment>
<feature type="domain" description="Aminoacyl-tRNA synthetase class Ia" evidence="13">
    <location>
        <begin position="22"/>
        <end position="563"/>
    </location>
</feature>
<dbReference type="InterPro" id="IPR002303">
    <property type="entry name" value="Valyl-tRNA_ligase"/>
</dbReference>
<dbReference type="InterPro" id="IPR037118">
    <property type="entry name" value="Val-tRNA_synth_C_sf"/>
</dbReference>
<dbReference type="InterPro" id="IPR009080">
    <property type="entry name" value="tRNAsynth_Ia_anticodon-bd"/>
</dbReference>
<dbReference type="NCBIfam" id="TIGR00422">
    <property type="entry name" value="valS"/>
    <property type="match status" value="1"/>
</dbReference>
<evidence type="ECO:0000256" key="12">
    <source>
        <dbReference type="HAMAP-Rule" id="MF_02004"/>
    </source>
</evidence>
<feature type="domain" description="Valyl-tRNA synthetase tRNA-binding arm" evidence="15">
    <location>
        <begin position="823"/>
        <end position="883"/>
    </location>
</feature>
<dbReference type="SUPFAM" id="SSF52374">
    <property type="entry name" value="Nucleotidylyl transferase"/>
    <property type="match status" value="1"/>
</dbReference>
<dbReference type="Gene3D" id="1.10.287.380">
    <property type="entry name" value="Valyl-tRNA synthetase, C-terminal domain"/>
    <property type="match status" value="1"/>
</dbReference>
<name>D6Z8E0_SEGRD</name>
<evidence type="ECO:0000256" key="1">
    <source>
        <dbReference type="ARBA" id="ARBA00004496"/>
    </source>
</evidence>
<dbReference type="Proteomes" id="UP000002247">
    <property type="component" value="Chromosome"/>
</dbReference>
<reference evidence="16 17" key="1">
    <citation type="journal article" date="2010" name="Stand. Genomic Sci.">
        <title>Complete genome sequence of Segniliparus rotundus type strain (CDC 1076).</title>
        <authorList>
            <person name="Sikorski J."/>
            <person name="Lapidus A."/>
            <person name="Copeland A."/>
            <person name="Misra M."/>
            <person name="Glavina Del Rio T."/>
            <person name="Nolan M."/>
            <person name="Lucas S."/>
            <person name="Chen F."/>
            <person name="Tice H."/>
            <person name="Cheng J.F."/>
            <person name="Jando M."/>
            <person name="Schneider S."/>
            <person name="Bruce D."/>
            <person name="Goodwin L."/>
            <person name="Pitluck S."/>
            <person name="Liolios K."/>
            <person name="Mikhailova N."/>
            <person name="Pati A."/>
            <person name="Ivanova N."/>
            <person name="Mavromatis K."/>
            <person name="Chen A."/>
            <person name="Palaniappan K."/>
            <person name="Chertkov O."/>
            <person name="Land M."/>
            <person name="Hauser L."/>
            <person name="Chang Y.J."/>
            <person name="Jeffries C.D."/>
            <person name="Brettin T."/>
            <person name="Detter J.C."/>
            <person name="Han C."/>
            <person name="Rohde M."/>
            <person name="Goker M."/>
            <person name="Bristow J."/>
            <person name="Eisen J.A."/>
            <person name="Markowitz V."/>
            <person name="Hugenholtz P."/>
            <person name="Kyrpides N.C."/>
            <person name="Klenk H.P."/>
        </authorList>
    </citation>
    <scope>NUCLEOTIDE SEQUENCE [LARGE SCALE GENOMIC DNA]</scope>
    <source>
        <strain evidence="17">ATCC BAA-972 / CDC 1076 / CIP 108378 / DSM 44985 / JCM 13578</strain>
    </source>
</reference>
<keyword evidence="8 12" id="KW-0175">Coiled coil</keyword>
<dbReference type="Pfam" id="PF00133">
    <property type="entry name" value="tRNA-synt_1"/>
    <property type="match status" value="1"/>
</dbReference>
<dbReference type="HAMAP" id="MF_02004">
    <property type="entry name" value="Val_tRNA_synth_type1"/>
    <property type="match status" value="1"/>
</dbReference>
<dbReference type="GO" id="GO:0006438">
    <property type="term" value="P:valyl-tRNA aminoacylation"/>
    <property type="evidence" value="ECO:0007669"/>
    <property type="project" value="UniProtKB-UniRule"/>
</dbReference>
<dbReference type="GO" id="GO:0002161">
    <property type="term" value="F:aminoacyl-tRNA deacylase activity"/>
    <property type="evidence" value="ECO:0007669"/>
    <property type="project" value="InterPro"/>
</dbReference>
<dbReference type="KEGG" id="srt:Srot_1760"/>